<feature type="region of interest" description="Disordered" evidence="1">
    <location>
        <begin position="1"/>
        <end position="67"/>
    </location>
</feature>
<gene>
    <name evidence="2" type="ORF">PLEPLA_LOCUS7885</name>
</gene>
<dbReference type="Proteomes" id="UP001153269">
    <property type="component" value="Unassembled WGS sequence"/>
</dbReference>
<accession>A0A9N7YD77</accession>
<feature type="compositionally biased region" description="Basic and acidic residues" evidence="1">
    <location>
        <begin position="29"/>
        <end position="48"/>
    </location>
</feature>
<protein>
    <submittedName>
        <fullName evidence="2">Uncharacterized protein</fullName>
    </submittedName>
</protein>
<organism evidence="2 3">
    <name type="scientific">Pleuronectes platessa</name>
    <name type="common">European plaice</name>
    <dbReference type="NCBI Taxonomy" id="8262"/>
    <lineage>
        <taxon>Eukaryota</taxon>
        <taxon>Metazoa</taxon>
        <taxon>Chordata</taxon>
        <taxon>Craniata</taxon>
        <taxon>Vertebrata</taxon>
        <taxon>Euteleostomi</taxon>
        <taxon>Actinopterygii</taxon>
        <taxon>Neopterygii</taxon>
        <taxon>Teleostei</taxon>
        <taxon>Neoteleostei</taxon>
        <taxon>Acanthomorphata</taxon>
        <taxon>Carangaria</taxon>
        <taxon>Pleuronectiformes</taxon>
        <taxon>Pleuronectoidei</taxon>
        <taxon>Pleuronectidae</taxon>
        <taxon>Pleuronectes</taxon>
    </lineage>
</organism>
<feature type="compositionally biased region" description="Acidic residues" evidence="1">
    <location>
        <begin position="19"/>
        <end position="28"/>
    </location>
</feature>
<name>A0A9N7YD77_PLEPL</name>
<keyword evidence="3" id="KW-1185">Reference proteome</keyword>
<feature type="non-terminal residue" evidence="2">
    <location>
        <position position="1"/>
    </location>
</feature>
<comment type="caution">
    <text evidence="2">The sequence shown here is derived from an EMBL/GenBank/DDBJ whole genome shotgun (WGS) entry which is preliminary data.</text>
</comment>
<evidence type="ECO:0000313" key="3">
    <source>
        <dbReference type="Proteomes" id="UP001153269"/>
    </source>
</evidence>
<proteinExistence type="predicted"/>
<evidence type="ECO:0000313" key="2">
    <source>
        <dbReference type="EMBL" id="CAB1420034.1"/>
    </source>
</evidence>
<feature type="compositionally biased region" description="Pro residues" evidence="1">
    <location>
        <begin position="58"/>
        <end position="67"/>
    </location>
</feature>
<dbReference type="EMBL" id="CADEAL010000428">
    <property type="protein sequence ID" value="CAB1420034.1"/>
    <property type="molecule type" value="Genomic_DNA"/>
</dbReference>
<evidence type="ECO:0000256" key="1">
    <source>
        <dbReference type="SAM" id="MobiDB-lite"/>
    </source>
</evidence>
<sequence length="67" mass="7453">SNKFTQRRGTAPIRPGKEEQEEGDERECQEEGRRGERERERERREGKGRASSGQGSSPAPPYGPAGP</sequence>
<dbReference type="AlphaFoldDB" id="A0A9N7YD77"/>
<reference evidence="2" key="1">
    <citation type="submission" date="2020-03" db="EMBL/GenBank/DDBJ databases">
        <authorList>
            <person name="Weist P."/>
        </authorList>
    </citation>
    <scope>NUCLEOTIDE SEQUENCE</scope>
</reference>